<protein>
    <submittedName>
        <fullName evidence="1">Uncharacterized protein</fullName>
    </submittedName>
</protein>
<sequence length="125" mass="13994">MPASSRKTDLAFMLEDTAEKLLKETLIDYYLQTRNFKAIEQLLSEADAASSSCSFVWVWAMDMEGGSAYIPETEMAAIKARIKALAASGDIYIADPYYFMDSQREELVKAYMADPGNLVYIVPNP</sequence>
<gene>
    <name evidence="1" type="ORF">GZH47_07925</name>
</gene>
<keyword evidence="2" id="KW-1185">Reference proteome</keyword>
<accession>A0A6C0P278</accession>
<proteinExistence type="predicted"/>
<dbReference type="KEGG" id="prz:GZH47_07925"/>
<dbReference type="AlphaFoldDB" id="A0A6C0P278"/>
<organism evidence="1 2">
    <name type="scientific">Paenibacillus rhizovicinus</name>
    <dbReference type="NCBI Taxonomy" id="2704463"/>
    <lineage>
        <taxon>Bacteria</taxon>
        <taxon>Bacillati</taxon>
        <taxon>Bacillota</taxon>
        <taxon>Bacilli</taxon>
        <taxon>Bacillales</taxon>
        <taxon>Paenibacillaceae</taxon>
        <taxon>Paenibacillus</taxon>
    </lineage>
</organism>
<evidence type="ECO:0000313" key="2">
    <source>
        <dbReference type="Proteomes" id="UP000479114"/>
    </source>
</evidence>
<dbReference type="EMBL" id="CP048286">
    <property type="protein sequence ID" value="QHW30792.1"/>
    <property type="molecule type" value="Genomic_DNA"/>
</dbReference>
<evidence type="ECO:0000313" key="1">
    <source>
        <dbReference type="EMBL" id="QHW30792.1"/>
    </source>
</evidence>
<reference evidence="1 2" key="1">
    <citation type="submission" date="2020-02" db="EMBL/GenBank/DDBJ databases">
        <title>Paenibacillus sp. nov., isolated from rhizosphere soil of tomato.</title>
        <authorList>
            <person name="Weon H.-Y."/>
            <person name="Lee S.A."/>
        </authorList>
    </citation>
    <scope>NUCLEOTIDE SEQUENCE [LARGE SCALE GENOMIC DNA]</scope>
    <source>
        <strain evidence="1 2">14171R-81</strain>
    </source>
</reference>
<dbReference type="Proteomes" id="UP000479114">
    <property type="component" value="Chromosome"/>
</dbReference>
<dbReference type="RefSeq" id="WP_162639601.1">
    <property type="nucleotide sequence ID" value="NZ_CP048286.1"/>
</dbReference>
<name>A0A6C0P278_9BACL</name>